<dbReference type="Proteomes" id="UP000001514">
    <property type="component" value="Unassembled WGS sequence"/>
</dbReference>
<dbReference type="FunCoup" id="D8QX79">
    <property type="interactions" value="1853"/>
</dbReference>
<accession>D8QX79</accession>
<name>D8QX79_SELML</name>
<dbReference type="PROSITE" id="PS51294">
    <property type="entry name" value="HTH_MYB"/>
    <property type="match status" value="1"/>
</dbReference>
<dbReference type="AlphaFoldDB" id="D8QX79"/>
<feature type="domain" description="HTH myb-type" evidence="5">
    <location>
        <begin position="66"/>
        <end position="126"/>
    </location>
</feature>
<dbReference type="PANTHER" id="PTHR31499">
    <property type="entry name" value="MYB FAMILY TRANSCRIPTION FACTOR PHL11"/>
    <property type="match status" value="1"/>
</dbReference>
<dbReference type="eggNOG" id="ENOG502QU84">
    <property type="taxonomic scope" value="Eukaryota"/>
</dbReference>
<evidence type="ECO:0000313" key="7">
    <source>
        <dbReference type="Proteomes" id="UP000001514"/>
    </source>
</evidence>
<dbReference type="InterPro" id="IPR046955">
    <property type="entry name" value="PHR1-like"/>
</dbReference>
<dbReference type="InterPro" id="IPR001005">
    <property type="entry name" value="SANT/Myb"/>
</dbReference>
<evidence type="ECO:0000256" key="1">
    <source>
        <dbReference type="ARBA" id="ARBA00023015"/>
    </source>
</evidence>
<dbReference type="Gramene" id="EFJ35363">
    <property type="protein sequence ID" value="EFJ35363"/>
    <property type="gene ID" value="SELMODRAFT_405399"/>
</dbReference>
<keyword evidence="3" id="KW-0539">Nucleus</keyword>
<dbReference type="Pfam" id="PF14379">
    <property type="entry name" value="Myb_CC_LHEQLE"/>
    <property type="match status" value="1"/>
</dbReference>
<dbReference type="PANTHER" id="PTHR31499:SF79">
    <property type="entry name" value="HTH MYB-TYPE DOMAIN-CONTAINING PROTEIN"/>
    <property type="match status" value="1"/>
</dbReference>
<sequence length="343" mass="36773">MLYEALKQSTTKMSQHQRPSLPSPSPHHHQALSDPQRIASGSSPGATSSGGGGGASSNAVSNAAAAAAKQRLRWTPDLHERFVEAVGQLGGADRATPKGVLRVMGVQGLTIYHVKSHLQKYRLAKYIPDPMGDGKSDKRRHPDLPSLGGSVQINEALRMQMEVQKRLQEQLEVQRHLQLRIEAQGKYLQKIIDEQKKMSGGLDNQPGASPGSTQVFSSDITVQGSDLKYELTESVPGLMDPPGGGGGGALPAITSALSALGSMAANNSLSRENSPASVPNPLGASYTLLNNNNNNIRTDDAVVVSPRHQESVEEYLHSKSLQQQQQSYHHSSYLQCNTAGRLP</sequence>
<dbReference type="STRING" id="88036.D8QX79"/>
<evidence type="ECO:0000256" key="3">
    <source>
        <dbReference type="ARBA" id="ARBA00023242"/>
    </source>
</evidence>
<evidence type="ECO:0000259" key="5">
    <source>
        <dbReference type="PROSITE" id="PS51294"/>
    </source>
</evidence>
<organism evidence="7">
    <name type="scientific">Selaginella moellendorffii</name>
    <name type="common">Spikemoss</name>
    <dbReference type="NCBI Taxonomy" id="88036"/>
    <lineage>
        <taxon>Eukaryota</taxon>
        <taxon>Viridiplantae</taxon>
        <taxon>Streptophyta</taxon>
        <taxon>Embryophyta</taxon>
        <taxon>Tracheophyta</taxon>
        <taxon>Lycopodiopsida</taxon>
        <taxon>Selaginellales</taxon>
        <taxon>Selaginellaceae</taxon>
        <taxon>Selaginella</taxon>
    </lineage>
</organism>
<dbReference type="EMBL" id="GL377568">
    <property type="protein sequence ID" value="EFJ35363.1"/>
    <property type="molecule type" value="Genomic_DNA"/>
</dbReference>
<dbReference type="NCBIfam" id="TIGR01557">
    <property type="entry name" value="myb_SHAQKYF"/>
    <property type="match status" value="1"/>
</dbReference>
<dbReference type="FunFam" id="1.10.10.60:FF:000002">
    <property type="entry name" value="Myb family transcription factor"/>
    <property type="match status" value="1"/>
</dbReference>
<dbReference type="Pfam" id="PF00249">
    <property type="entry name" value="Myb_DNA-binding"/>
    <property type="match status" value="1"/>
</dbReference>
<dbReference type="InterPro" id="IPR025756">
    <property type="entry name" value="Myb_CC_LHEQLE"/>
</dbReference>
<protein>
    <recommendedName>
        <fullName evidence="5">HTH myb-type domain-containing protein</fullName>
    </recommendedName>
</protein>
<dbReference type="InterPro" id="IPR017930">
    <property type="entry name" value="Myb_dom"/>
</dbReference>
<dbReference type="Gene3D" id="1.10.10.60">
    <property type="entry name" value="Homeodomain-like"/>
    <property type="match status" value="1"/>
</dbReference>
<dbReference type="SUPFAM" id="SSF46689">
    <property type="entry name" value="Homeodomain-like"/>
    <property type="match status" value="1"/>
</dbReference>
<keyword evidence="2" id="KW-0804">Transcription</keyword>
<proteinExistence type="predicted"/>
<reference evidence="6 7" key="1">
    <citation type="journal article" date="2011" name="Science">
        <title>The Selaginella genome identifies genetic changes associated with the evolution of vascular plants.</title>
        <authorList>
            <person name="Banks J.A."/>
            <person name="Nishiyama T."/>
            <person name="Hasebe M."/>
            <person name="Bowman J.L."/>
            <person name="Gribskov M."/>
            <person name="dePamphilis C."/>
            <person name="Albert V.A."/>
            <person name="Aono N."/>
            <person name="Aoyama T."/>
            <person name="Ambrose B.A."/>
            <person name="Ashton N.W."/>
            <person name="Axtell M.J."/>
            <person name="Barker E."/>
            <person name="Barker M.S."/>
            <person name="Bennetzen J.L."/>
            <person name="Bonawitz N.D."/>
            <person name="Chapple C."/>
            <person name="Cheng C."/>
            <person name="Correa L.G."/>
            <person name="Dacre M."/>
            <person name="DeBarry J."/>
            <person name="Dreyer I."/>
            <person name="Elias M."/>
            <person name="Engstrom E.M."/>
            <person name="Estelle M."/>
            <person name="Feng L."/>
            <person name="Finet C."/>
            <person name="Floyd S.K."/>
            <person name="Frommer W.B."/>
            <person name="Fujita T."/>
            <person name="Gramzow L."/>
            <person name="Gutensohn M."/>
            <person name="Harholt J."/>
            <person name="Hattori M."/>
            <person name="Heyl A."/>
            <person name="Hirai T."/>
            <person name="Hiwatashi Y."/>
            <person name="Ishikawa M."/>
            <person name="Iwata M."/>
            <person name="Karol K.G."/>
            <person name="Koehler B."/>
            <person name="Kolukisaoglu U."/>
            <person name="Kubo M."/>
            <person name="Kurata T."/>
            <person name="Lalonde S."/>
            <person name="Li K."/>
            <person name="Li Y."/>
            <person name="Litt A."/>
            <person name="Lyons E."/>
            <person name="Manning G."/>
            <person name="Maruyama T."/>
            <person name="Michael T.P."/>
            <person name="Mikami K."/>
            <person name="Miyazaki S."/>
            <person name="Morinaga S."/>
            <person name="Murata T."/>
            <person name="Mueller-Roeber B."/>
            <person name="Nelson D.R."/>
            <person name="Obara M."/>
            <person name="Oguri Y."/>
            <person name="Olmstead R.G."/>
            <person name="Onodera N."/>
            <person name="Petersen B.L."/>
            <person name="Pils B."/>
            <person name="Prigge M."/>
            <person name="Rensing S.A."/>
            <person name="Riano-Pachon D.M."/>
            <person name="Roberts A.W."/>
            <person name="Sato Y."/>
            <person name="Scheller H.V."/>
            <person name="Schulz B."/>
            <person name="Schulz C."/>
            <person name="Shakirov E.V."/>
            <person name="Shibagaki N."/>
            <person name="Shinohara N."/>
            <person name="Shippen D.E."/>
            <person name="Soerensen I."/>
            <person name="Sotooka R."/>
            <person name="Sugimoto N."/>
            <person name="Sugita M."/>
            <person name="Sumikawa N."/>
            <person name="Tanurdzic M."/>
            <person name="Theissen G."/>
            <person name="Ulvskov P."/>
            <person name="Wakazuki S."/>
            <person name="Weng J.K."/>
            <person name="Willats W.W."/>
            <person name="Wipf D."/>
            <person name="Wolf P.G."/>
            <person name="Yang L."/>
            <person name="Zimmer A.D."/>
            <person name="Zhu Q."/>
            <person name="Mitros T."/>
            <person name="Hellsten U."/>
            <person name="Loque D."/>
            <person name="Otillar R."/>
            <person name="Salamov A."/>
            <person name="Schmutz J."/>
            <person name="Shapiro H."/>
            <person name="Lindquist E."/>
            <person name="Lucas S."/>
            <person name="Rokhsar D."/>
            <person name="Grigoriev I.V."/>
        </authorList>
    </citation>
    <scope>NUCLEOTIDE SEQUENCE [LARGE SCALE GENOMIC DNA]</scope>
</reference>
<dbReference type="GO" id="GO:0003700">
    <property type="term" value="F:DNA-binding transcription factor activity"/>
    <property type="evidence" value="ECO:0007669"/>
    <property type="project" value="InterPro"/>
</dbReference>
<keyword evidence="7" id="KW-1185">Reference proteome</keyword>
<dbReference type="GO" id="GO:0003677">
    <property type="term" value="F:DNA binding"/>
    <property type="evidence" value="ECO:0007669"/>
    <property type="project" value="InterPro"/>
</dbReference>
<dbReference type="HOGENOM" id="CLU_788457_0_0_1"/>
<dbReference type="InterPro" id="IPR006447">
    <property type="entry name" value="Myb_dom_plants"/>
</dbReference>
<gene>
    <name evidence="6" type="ORF">SELMODRAFT_405399</name>
</gene>
<evidence type="ECO:0000313" key="6">
    <source>
        <dbReference type="EMBL" id="EFJ35363.1"/>
    </source>
</evidence>
<dbReference type="InterPro" id="IPR009057">
    <property type="entry name" value="Homeodomain-like_sf"/>
</dbReference>
<feature type="region of interest" description="Disordered" evidence="4">
    <location>
        <begin position="1"/>
        <end position="58"/>
    </location>
</feature>
<evidence type="ECO:0000256" key="2">
    <source>
        <dbReference type="ARBA" id="ARBA00023163"/>
    </source>
</evidence>
<evidence type="ECO:0000256" key="4">
    <source>
        <dbReference type="SAM" id="MobiDB-lite"/>
    </source>
</evidence>
<keyword evidence="1" id="KW-0805">Transcription regulation</keyword>
<dbReference type="KEGG" id="smo:SELMODRAFT_405399"/>
<dbReference type="InParanoid" id="D8QX79"/>